<feature type="compositionally biased region" description="Polar residues" evidence="1">
    <location>
        <begin position="71"/>
        <end position="80"/>
    </location>
</feature>
<organism evidence="2 3">
    <name type="scientific">Tropilaelaps mercedesae</name>
    <dbReference type="NCBI Taxonomy" id="418985"/>
    <lineage>
        <taxon>Eukaryota</taxon>
        <taxon>Metazoa</taxon>
        <taxon>Ecdysozoa</taxon>
        <taxon>Arthropoda</taxon>
        <taxon>Chelicerata</taxon>
        <taxon>Arachnida</taxon>
        <taxon>Acari</taxon>
        <taxon>Parasitiformes</taxon>
        <taxon>Mesostigmata</taxon>
        <taxon>Gamasina</taxon>
        <taxon>Dermanyssoidea</taxon>
        <taxon>Laelapidae</taxon>
        <taxon>Tropilaelaps</taxon>
    </lineage>
</organism>
<feature type="region of interest" description="Disordered" evidence="1">
    <location>
        <begin position="67"/>
        <end position="87"/>
    </location>
</feature>
<reference evidence="2 3" key="1">
    <citation type="journal article" date="2017" name="Gigascience">
        <title>Draft genome of the honey bee ectoparasitic mite, Tropilaelaps mercedesae, is shaped by the parasitic life history.</title>
        <authorList>
            <person name="Dong X."/>
            <person name="Armstrong S.D."/>
            <person name="Xia D."/>
            <person name="Makepeace B.L."/>
            <person name="Darby A.C."/>
            <person name="Kadowaki T."/>
        </authorList>
    </citation>
    <scope>NUCLEOTIDE SEQUENCE [LARGE SCALE GENOMIC DNA]</scope>
    <source>
        <strain evidence="2">Wuxi-XJTLU</strain>
    </source>
</reference>
<accession>A0A1V9XJB8</accession>
<keyword evidence="3" id="KW-1185">Reference proteome</keyword>
<name>A0A1V9XJB8_9ACAR</name>
<protein>
    <submittedName>
        <fullName evidence="2">Uncharacterized protein</fullName>
    </submittedName>
</protein>
<feature type="region of interest" description="Disordered" evidence="1">
    <location>
        <begin position="542"/>
        <end position="569"/>
    </location>
</feature>
<comment type="caution">
    <text evidence="2">The sequence shown here is derived from an EMBL/GenBank/DDBJ whole genome shotgun (WGS) entry which is preliminary data.</text>
</comment>
<dbReference type="Proteomes" id="UP000192247">
    <property type="component" value="Unassembled WGS sequence"/>
</dbReference>
<evidence type="ECO:0000313" key="2">
    <source>
        <dbReference type="EMBL" id="OQR73579.1"/>
    </source>
</evidence>
<gene>
    <name evidence="2" type="ORF">BIW11_09643</name>
</gene>
<dbReference type="EMBL" id="MNPL01009692">
    <property type="protein sequence ID" value="OQR73579.1"/>
    <property type="molecule type" value="Genomic_DNA"/>
</dbReference>
<evidence type="ECO:0000313" key="3">
    <source>
        <dbReference type="Proteomes" id="UP000192247"/>
    </source>
</evidence>
<feature type="non-terminal residue" evidence="2">
    <location>
        <position position="1"/>
    </location>
</feature>
<dbReference type="InParanoid" id="A0A1V9XJB8"/>
<proteinExistence type="predicted"/>
<dbReference type="AlphaFoldDB" id="A0A1V9XJB8"/>
<evidence type="ECO:0000256" key="1">
    <source>
        <dbReference type="SAM" id="MobiDB-lite"/>
    </source>
</evidence>
<sequence length="569" mass="63862">YFVGVGARCHHYDGPKQLSSKTEQLGNLARQLERRKTPNKREDETGGRLTRTVTAKRLTDLNERVCESKNYPGSQASGKTPKSARAKEGIVENKCGERQKTQVGKMQQSTSELAKECAVSMRPAHDALLELSSVLEESPIQVSAVAATKIERKVWMKPAEAGQPWTDQMDQAILTGNILRLLPETMLIFDPDAFLQLFPYCRAILEGCKFKVRTVSESLVPSDSPKQRMTSALQEMDDEELFKASKSVGIYVPAIVIDDLRRRATGTHCQRTAVEAIKMLSRELLKGNQYLEIQGCITGVSADRSSLRQSNEVLHERAIFLSMRGKYVFAVTDDTPTQTKLLSSMIKWLNVMDFLSRFDWLTQRVTVQIDTTLYLIGQEAIFRQVCGSMLKTYLFAELISMSVIWKAIVALLAPMAMPSRLALFPFKPLKGVLEDILYHQKPLQTIYLHNMALDFSLVEKLIASFEDFLLSPVGMKRAINFASVLDDLIELCHPIAKLFTSMRTRVDLLAAVRVTLDRFVLLVPPESPGHPEAFDVFTEQISLTSTPRRGRRERPAQDVAGGHPPVQSD</sequence>
<dbReference type="OrthoDB" id="548295at2759"/>